<dbReference type="GO" id="GO:0016757">
    <property type="term" value="F:glycosyltransferase activity"/>
    <property type="evidence" value="ECO:0007669"/>
    <property type="project" value="InterPro"/>
</dbReference>
<accession>A0A928ZW04</accession>
<dbReference type="Proteomes" id="UP000615026">
    <property type="component" value="Unassembled WGS sequence"/>
</dbReference>
<dbReference type="PANTHER" id="PTHR12526">
    <property type="entry name" value="GLYCOSYLTRANSFERASE"/>
    <property type="match status" value="1"/>
</dbReference>
<dbReference type="EMBL" id="JADEXP010000173">
    <property type="protein sequence ID" value="MBE9068486.1"/>
    <property type="molecule type" value="Genomic_DNA"/>
</dbReference>
<dbReference type="AlphaFoldDB" id="A0A928ZW04"/>
<protein>
    <submittedName>
        <fullName evidence="1">Glycosyltransferase family 4 protein</fullName>
    </submittedName>
</protein>
<dbReference type="Gene3D" id="3.40.50.2000">
    <property type="entry name" value="Glycogen Phosphorylase B"/>
    <property type="match status" value="2"/>
</dbReference>
<reference evidence="1" key="1">
    <citation type="submission" date="2020-10" db="EMBL/GenBank/DDBJ databases">
        <authorList>
            <person name="Castelo-Branco R."/>
            <person name="Eusebio N."/>
            <person name="Adriana R."/>
            <person name="Vieira A."/>
            <person name="Brugerolle De Fraissinette N."/>
            <person name="Rezende De Castro R."/>
            <person name="Schneider M.P."/>
            <person name="Vasconcelos V."/>
            <person name="Leao P.N."/>
        </authorList>
    </citation>
    <scope>NUCLEOTIDE SEQUENCE</scope>
    <source>
        <strain evidence="1">LEGE 11479</strain>
    </source>
</reference>
<name>A0A928ZW04_LEPEC</name>
<dbReference type="SUPFAM" id="SSF53756">
    <property type="entry name" value="UDP-Glycosyltransferase/glycogen phosphorylase"/>
    <property type="match status" value="1"/>
</dbReference>
<evidence type="ECO:0000313" key="1">
    <source>
        <dbReference type="EMBL" id="MBE9068486.1"/>
    </source>
</evidence>
<dbReference type="RefSeq" id="WP_193994432.1">
    <property type="nucleotide sequence ID" value="NZ_JADEXP010000173.1"/>
</dbReference>
<comment type="caution">
    <text evidence="1">The sequence shown here is derived from an EMBL/GenBank/DDBJ whole genome shotgun (WGS) entry which is preliminary data.</text>
</comment>
<dbReference type="Pfam" id="PF13692">
    <property type="entry name" value="Glyco_trans_1_4"/>
    <property type="match status" value="1"/>
</dbReference>
<evidence type="ECO:0000313" key="2">
    <source>
        <dbReference type="Proteomes" id="UP000615026"/>
    </source>
</evidence>
<gene>
    <name evidence="1" type="ORF">IQ260_17695</name>
</gene>
<proteinExistence type="predicted"/>
<dbReference type="CDD" id="cd03801">
    <property type="entry name" value="GT4_PimA-like"/>
    <property type="match status" value="1"/>
</dbReference>
<dbReference type="PANTHER" id="PTHR12526:SF622">
    <property type="entry name" value="GLYCOSYLTRANSFERASE (GROUP I)"/>
    <property type="match status" value="1"/>
</dbReference>
<organism evidence="1 2">
    <name type="scientific">Leptolyngbya cf. ectocarpi LEGE 11479</name>
    <dbReference type="NCBI Taxonomy" id="1828722"/>
    <lineage>
        <taxon>Bacteria</taxon>
        <taxon>Bacillati</taxon>
        <taxon>Cyanobacteriota</taxon>
        <taxon>Cyanophyceae</taxon>
        <taxon>Leptolyngbyales</taxon>
        <taxon>Leptolyngbyaceae</taxon>
        <taxon>Leptolyngbya group</taxon>
        <taxon>Leptolyngbya</taxon>
    </lineage>
</organism>
<keyword evidence="2" id="KW-1185">Reference proteome</keyword>
<sequence length="414" mass="46533">MAKTVKISIIASDLSKSGAGRWQGAVRPFLLAETAKRLGHDVEILGFTDSETEVTFPSKFPIRAISGNIYPKFLGAARTLLQSISGDIVYAYKPKPSSFGLALLHRLYHHRPVILDIDDWELSWHGGDHRRYHWTPRNVVRGLLKADGELRHPDHPVYLRWIENLVFQADAVTLHTQFLQNRFGGTYIPNGKDIDLFNPERYDPEVSRAKYGLSNYRVLMFPGAPRPYKGIEDLLTALDIVNWPDLRLVIVGGSPYDDYDQTLAKRWGRWLIQLPKCSYDTMPEVVAAAHVIVVPQRDHPAARAQFPLKLTDGMAMAKPILATTVGDIPDILGDTGYLVESESPQQLADMVKTILNNPQQAANRGRQARERCVLHYSIDAMAETLGPLIQQCLKGQPQNQLGYRQKLKQLDQGG</sequence>